<protein>
    <submittedName>
        <fullName evidence="3">Phosphatase PAP2 family protein</fullName>
    </submittedName>
</protein>
<dbReference type="SUPFAM" id="SSF48317">
    <property type="entry name" value="Acid phosphatase/Vanadium-dependent haloperoxidase"/>
    <property type="match status" value="1"/>
</dbReference>
<dbReference type="Proteomes" id="UP000614469">
    <property type="component" value="Unassembled WGS sequence"/>
</dbReference>
<feature type="transmembrane region" description="Helical" evidence="1">
    <location>
        <begin position="153"/>
        <end position="173"/>
    </location>
</feature>
<dbReference type="PANTHER" id="PTHR14969:SF13">
    <property type="entry name" value="AT30094P"/>
    <property type="match status" value="1"/>
</dbReference>
<sequence>MTIKNILELDAELSKKMRIAENPGALRSAAAFFAHSGDSWFWAAGLLILWFLGNPSWKQWAAIQLGAIIIMAAIVLTVKFSVKRKRPEGEWGLMYRSTDPHSFPSGHAARSFLIAMMAVFLGPLWLTIILVIWGPLVALARVAMGVHYLSDIVVGGLLGVLGGWIGFAIYPAIYEWFLGWSGLVLW</sequence>
<evidence type="ECO:0000259" key="2">
    <source>
        <dbReference type="SMART" id="SM00014"/>
    </source>
</evidence>
<evidence type="ECO:0000256" key="1">
    <source>
        <dbReference type="SAM" id="Phobius"/>
    </source>
</evidence>
<proteinExistence type="predicted"/>
<name>A0A8J6NH01_9CHLR</name>
<feature type="transmembrane region" description="Helical" evidence="1">
    <location>
        <begin position="59"/>
        <end position="78"/>
    </location>
</feature>
<keyword evidence="1" id="KW-1133">Transmembrane helix</keyword>
<evidence type="ECO:0000313" key="4">
    <source>
        <dbReference type="Proteomes" id="UP000614469"/>
    </source>
</evidence>
<dbReference type="AlphaFoldDB" id="A0A8J6NH01"/>
<keyword evidence="1" id="KW-0812">Transmembrane</keyword>
<dbReference type="PANTHER" id="PTHR14969">
    <property type="entry name" value="SPHINGOSINE-1-PHOSPHATE PHOSPHOHYDROLASE"/>
    <property type="match status" value="1"/>
</dbReference>
<comment type="caution">
    <text evidence="3">The sequence shown here is derived from an EMBL/GenBank/DDBJ whole genome shotgun (WGS) entry which is preliminary data.</text>
</comment>
<feature type="transmembrane region" description="Helical" evidence="1">
    <location>
        <begin position="25"/>
        <end position="53"/>
    </location>
</feature>
<evidence type="ECO:0000313" key="3">
    <source>
        <dbReference type="EMBL" id="MBC8335663.1"/>
    </source>
</evidence>
<organism evidence="3 4">
    <name type="scientific">Candidatus Desulfolinea nitratireducens</name>
    <dbReference type="NCBI Taxonomy" id="2841698"/>
    <lineage>
        <taxon>Bacteria</taxon>
        <taxon>Bacillati</taxon>
        <taxon>Chloroflexota</taxon>
        <taxon>Anaerolineae</taxon>
        <taxon>Anaerolineales</taxon>
        <taxon>Anaerolineales incertae sedis</taxon>
        <taxon>Candidatus Desulfolinea</taxon>
    </lineage>
</organism>
<gene>
    <name evidence="3" type="ORF">H8E29_10380</name>
</gene>
<feature type="transmembrane region" description="Helical" evidence="1">
    <location>
        <begin position="112"/>
        <end position="133"/>
    </location>
</feature>
<dbReference type="SMART" id="SM00014">
    <property type="entry name" value="acidPPc"/>
    <property type="match status" value="1"/>
</dbReference>
<reference evidence="3 4" key="1">
    <citation type="submission" date="2020-08" db="EMBL/GenBank/DDBJ databases">
        <title>Bridging the membrane lipid divide: bacteria of the FCB group superphylum have the potential to synthesize archaeal ether lipids.</title>
        <authorList>
            <person name="Villanueva L."/>
            <person name="Von Meijenfeldt F.A.B."/>
            <person name="Westbye A.B."/>
            <person name="Yadav S."/>
            <person name="Hopmans E.C."/>
            <person name="Dutilh B.E."/>
            <person name="Sinninghe Damste J.S."/>
        </authorList>
    </citation>
    <scope>NUCLEOTIDE SEQUENCE [LARGE SCALE GENOMIC DNA]</scope>
    <source>
        <strain evidence="3">NIOZ-UU36</strain>
    </source>
</reference>
<dbReference type="GO" id="GO:0042392">
    <property type="term" value="F:sphingosine-1-phosphate phosphatase activity"/>
    <property type="evidence" value="ECO:0007669"/>
    <property type="project" value="TreeGrafter"/>
</dbReference>
<dbReference type="InterPro" id="IPR000326">
    <property type="entry name" value="PAP2/HPO"/>
</dbReference>
<keyword evidence="1" id="KW-0472">Membrane</keyword>
<dbReference type="InterPro" id="IPR036938">
    <property type="entry name" value="PAP2/HPO_sf"/>
</dbReference>
<feature type="domain" description="Phosphatidic acid phosphatase type 2/haloperoxidase" evidence="2">
    <location>
        <begin position="62"/>
        <end position="167"/>
    </location>
</feature>
<dbReference type="Pfam" id="PF01569">
    <property type="entry name" value="PAP2"/>
    <property type="match status" value="1"/>
</dbReference>
<dbReference type="EMBL" id="JACNJN010000119">
    <property type="protein sequence ID" value="MBC8335663.1"/>
    <property type="molecule type" value="Genomic_DNA"/>
</dbReference>
<dbReference type="Gene3D" id="1.20.144.10">
    <property type="entry name" value="Phosphatidic acid phosphatase type 2/haloperoxidase"/>
    <property type="match status" value="1"/>
</dbReference>
<accession>A0A8J6NH01</accession>